<dbReference type="SUPFAM" id="SSF55486">
    <property type="entry name" value="Metalloproteases ('zincins'), catalytic domain"/>
    <property type="match status" value="1"/>
</dbReference>
<keyword evidence="1" id="KW-1133">Transmembrane helix</keyword>
<dbReference type="EMBL" id="GDJX01017920">
    <property type="protein sequence ID" value="JAT50016.1"/>
    <property type="molecule type" value="Transcribed_RNA"/>
</dbReference>
<evidence type="ECO:0000256" key="2">
    <source>
        <dbReference type="SAM" id="SignalP"/>
    </source>
</evidence>
<protein>
    <submittedName>
        <fullName evidence="3">Uncharacterized protein PB7E8.01</fullName>
    </submittedName>
</protein>
<evidence type="ECO:0000256" key="1">
    <source>
        <dbReference type="SAM" id="Phobius"/>
    </source>
</evidence>
<name>A0A1D1Y5Y4_9ARAE</name>
<accession>A0A1D1Y5Y4</accession>
<feature type="signal peptide" evidence="2">
    <location>
        <begin position="1"/>
        <end position="26"/>
    </location>
</feature>
<gene>
    <name evidence="3" type="primary">SPBPB7E8.01_10</name>
    <name evidence="3" type="ORF">g.27125</name>
</gene>
<proteinExistence type="predicted"/>
<feature type="transmembrane region" description="Helical" evidence="1">
    <location>
        <begin position="422"/>
        <end position="440"/>
    </location>
</feature>
<evidence type="ECO:0000313" key="3">
    <source>
        <dbReference type="EMBL" id="JAT50016.1"/>
    </source>
</evidence>
<sequence>MKTLTTIAFFITITIVLTCLVRPTLSELSRLSEQCMVYIKPYRTETKIIKCPMVTTDESSLEKRQNSEDMFTVNFKCSISDNNLCNKVKNVFNSAGKYITATLNLKTPIKVNAQFLDFCKQEGECDTQSIILGAARPSRMIPHQDSDGKLRLYPQALYKQLNFPGNHPQMGADDITAMFNSNMNYWFEGDPTPMSERQVDMLYVVIHELTHGLGFTNSWNDYMNLQALTPAVVSGASTPFVEFIFDKSLILLPSGTPLSSITDQLNQFQVSPSATDQEFITSFSKSPQFPIAQSIYKNGTTHGAIGFLLNSNIQSNTQLSQDQIQNDVVILETTLVPFEPSSSIGHVDFQTYVKSGDFLMMFTYPPGQTLDQMMSRAGSTTTTGPMGPKLRQLLGILGYDVKTSYTPPTLDLSSNSSGSSSIIINFNLVLSFVCILLLTFY</sequence>
<keyword evidence="2" id="KW-0732">Signal</keyword>
<organism evidence="3">
    <name type="scientific">Anthurium amnicola</name>
    <dbReference type="NCBI Taxonomy" id="1678845"/>
    <lineage>
        <taxon>Eukaryota</taxon>
        <taxon>Viridiplantae</taxon>
        <taxon>Streptophyta</taxon>
        <taxon>Embryophyta</taxon>
        <taxon>Tracheophyta</taxon>
        <taxon>Spermatophyta</taxon>
        <taxon>Magnoliopsida</taxon>
        <taxon>Liliopsida</taxon>
        <taxon>Araceae</taxon>
        <taxon>Pothoideae</taxon>
        <taxon>Potheae</taxon>
        <taxon>Anthurium</taxon>
    </lineage>
</organism>
<keyword evidence="1" id="KW-0472">Membrane</keyword>
<reference evidence="3" key="1">
    <citation type="submission" date="2015-07" db="EMBL/GenBank/DDBJ databases">
        <title>Transcriptome Assembly of Anthurium amnicola.</title>
        <authorList>
            <person name="Suzuki J."/>
        </authorList>
    </citation>
    <scope>NUCLEOTIDE SEQUENCE</scope>
</reference>
<keyword evidence="1" id="KW-0812">Transmembrane</keyword>
<dbReference type="AlphaFoldDB" id="A0A1D1Y5Y4"/>
<feature type="chain" id="PRO_5008899952" evidence="2">
    <location>
        <begin position="27"/>
        <end position="441"/>
    </location>
</feature>